<dbReference type="PANTHER" id="PTHR11062:SF376">
    <property type="entry name" value="EXOSTOSIN FAMILY PROTEIN"/>
    <property type="match status" value="1"/>
</dbReference>
<name>A0A836BCQ1_9CHLO</name>
<evidence type="ECO:0008006" key="4">
    <source>
        <dbReference type="Google" id="ProtNLM"/>
    </source>
</evidence>
<evidence type="ECO:0000256" key="1">
    <source>
        <dbReference type="SAM" id="MobiDB-lite"/>
    </source>
</evidence>
<dbReference type="Proteomes" id="UP000613740">
    <property type="component" value="Unassembled WGS sequence"/>
</dbReference>
<organism evidence="2 3">
    <name type="scientific">Chlamydomonas schloesseri</name>
    <dbReference type="NCBI Taxonomy" id="2026947"/>
    <lineage>
        <taxon>Eukaryota</taxon>
        <taxon>Viridiplantae</taxon>
        <taxon>Chlorophyta</taxon>
        <taxon>core chlorophytes</taxon>
        <taxon>Chlorophyceae</taxon>
        <taxon>CS clade</taxon>
        <taxon>Chlamydomonadales</taxon>
        <taxon>Chlamydomonadaceae</taxon>
        <taxon>Chlamydomonas</taxon>
    </lineage>
</organism>
<feature type="region of interest" description="Disordered" evidence="1">
    <location>
        <begin position="116"/>
        <end position="154"/>
    </location>
</feature>
<keyword evidence="3" id="KW-1185">Reference proteome</keyword>
<evidence type="ECO:0000313" key="2">
    <source>
        <dbReference type="EMBL" id="KAG2454702.1"/>
    </source>
</evidence>
<feature type="compositionally biased region" description="Low complexity" evidence="1">
    <location>
        <begin position="124"/>
        <end position="143"/>
    </location>
</feature>
<dbReference type="OrthoDB" id="1924787at2759"/>
<comment type="caution">
    <text evidence="2">The sequence shown here is derived from an EMBL/GenBank/DDBJ whole genome shotgun (WGS) entry which is preliminary data.</text>
</comment>
<protein>
    <recommendedName>
        <fullName evidence="4">EGF-like domain-containing protein</fullName>
    </recommendedName>
</protein>
<dbReference type="InterPro" id="IPR004263">
    <property type="entry name" value="Exostosin"/>
</dbReference>
<gene>
    <name evidence="2" type="ORF">HYH02_000539</name>
</gene>
<sequence length="573" mass="59128">MPYNGSSRGHRLAAPVRNLVGCPPELRGECLYPALQGNRPLACFEQEGTPVEEQTSDVPPGGFAHPSLVWYWGQPLLGRAAMNRTSPPPSHPLPNGMHQLPLSACPRRCHDRGICATDQQPPQSSAGSGSEASGRAVQAAAEADGADGGGATMDASSSASASGRCICAASYTGAACEQPVADDCYGACNGGTCIQGFCHCPPGRWGLACTNTEAWNSSVGWLPSVAAPRIYVYSLPQGVAHRITNDGDTTRDGMYRGEEMFLQELFAAAATAAVRPRGGLAAPLQAAAGLPAPPPAALPRVTAAAQAAASFAAVAAATTAATAAAAAGDTKAAPQGQRELLLLLPKEDAASGQAADEGDDEGQGVLAAARRGSPPPTNKQRKSSRQQGQGRTRKTHRAGGGLGSATSHVLHATRGLAMRRREAAGGGGAVGHMHLRGDGGGSSISSGGSSNSGMSAGAEALLTQNPWEANLFIVPTWSIWYSGNVASPALIVRRVIAHLKAEYPFWDAMGGRNHVFWASNDRGVCDWQELDPDLRNPIMVRGWALAYGIYKGGGRGCGSSSTHVRTDVCSTKT</sequence>
<accession>A0A836BCQ1</accession>
<dbReference type="EMBL" id="JAEHOD010000001">
    <property type="protein sequence ID" value="KAG2454702.1"/>
    <property type="molecule type" value="Genomic_DNA"/>
</dbReference>
<dbReference type="AlphaFoldDB" id="A0A836BCQ1"/>
<proteinExistence type="predicted"/>
<dbReference type="PANTHER" id="PTHR11062">
    <property type="entry name" value="EXOSTOSIN HEPARAN SULFATE GLYCOSYLTRANSFERASE -RELATED"/>
    <property type="match status" value="1"/>
</dbReference>
<reference evidence="2" key="1">
    <citation type="journal article" date="2020" name="bioRxiv">
        <title>Comparative genomics of Chlamydomonas.</title>
        <authorList>
            <person name="Craig R.J."/>
            <person name="Hasan A.R."/>
            <person name="Ness R.W."/>
            <person name="Keightley P.D."/>
        </authorList>
    </citation>
    <scope>NUCLEOTIDE SEQUENCE</scope>
    <source>
        <strain evidence="2">CCAP 11/173</strain>
    </source>
</reference>
<dbReference type="Gene3D" id="2.10.25.10">
    <property type="entry name" value="Laminin"/>
    <property type="match status" value="1"/>
</dbReference>
<feature type="region of interest" description="Disordered" evidence="1">
    <location>
        <begin position="349"/>
        <end position="406"/>
    </location>
</feature>
<evidence type="ECO:0000313" key="3">
    <source>
        <dbReference type="Proteomes" id="UP000613740"/>
    </source>
</evidence>
<dbReference type="GO" id="GO:0016757">
    <property type="term" value="F:glycosyltransferase activity"/>
    <property type="evidence" value="ECO:0007669"/>
    <property type="project" value="InterPro"/>
</dbReference>